<dbReference type="Proteomes" id="UP000001369">
    <property type="component" value="Chromosome"/>
</dbReference>
<dbReference type="KEGG" id="saf:SULAZ_1455"/>
<organism evidence="2 3">
    <name type="scientific">Sulfurihydrogenibium azorense (strain DSM 15241 / OCM 825 / Az-Fu1)</name>
    <dbReference type="NCBI Taxonomy" id="204536"/>
    <lineage>
        <taxon>Bacteria</taxon>
        <taxon>Pseudomonadati</taxon>
        <taxon>Aquificota</taxon>
        <taxon>Aquificia</taxon>
        <taxon>Aquificales</taxon>
        <taxon>Hydrogenothermaceae</taxon>
        <taxon>Sulfurihydrogenibium</taxon>
    </lineage>
</organism>
<evidence type="ECO:0000313" key="3">
    <source>
        <dbReference type="Proteomes" id="UP000001369"/>
    </source>
</evidence>
<proteinExistence type="predicted"/>
<evidence type="ECO:0000256" key="1">
    <source>
        <dbReference type="SAM" id="Phobius"/>
    </source>
</evidence>
<reference evidence="2 3" key="1">
    <citation type="journal article" date="2009" name="J. Bacteriol.">
        <title>Complete and draft genome sequences of six members of the Aquificales.</title>
        <authorList>
            <person name="Reysenbach A.L."/>
            <person name="Hamamura N."/>
            <person name="Podar M."/>
            <person name="Griffiths E."/>
            <person name="Ferreira S."/>
            <person name="Hochstein R."/>
            <person name="Heidelberg J."/>
            <person name="Johnson J."/>
            <person name="Mead D."/>
            <person name="Pohorille A."/>
            <person name="Sarmiento M."/>
            <person name="Schweighofer K."/>
            <person name="Seshadri R."/>
            <person name="Voytek M.A."/>
        </authorList>
    </citation>
    <scope>NUCLEOTIDE SEQUENCE [LARGE SCALE GENOMIC DNA]</scope>
    <source>
        <strain evidence="3">Az-Fu1 / DSM 15241 / OCM 825</strain>
    </source>
</reference>
<keyword evidence="3" id="KW-1185">Reference proteome</keyword>
<keyword evidence="1" id="KW-0472">Membrane</keyword>
<accession>C1DWD5</accession>
<dbReference type="AlphaFoldDB" id="C1DWD5"/>
<keyword evidence="1" id="KW-0812">Transmembrane</keyword>
<evidence type="ECO:0000313" key="2">
    <source>
        <dbReference type="EMBL" id="ACN98609.1"/>
    </source>
</evidence>
<sequence>MKLIHGLKKAVIIVILAGIPIVLTVVLLIGPCIISIITLLLKSLM</sequence>
<feature type="transmembrane region" description="Helical" evidence="1">
    <location>
        <begin position="12"/>
        <end position="41"/>
    </location>
</feature>
<dbReference type="STRING" id="204536.SULAZ_1455"/>
<protein>
    <submittedName>
        <fullName evidence="2">Uncharacterized protein</fullName>
    </submittedName>
</protein>
<keyword evidence="1" id="KW-1133">Transmembrane helix</keyword>
<dbReference type="HOGENOM" id="CLU_217692_0_0_0"/>
<gene>
    <name evidence="2" type="ordered locus">SULAZ_1455</name>
</gene>
<dbReference type="EMBL" id="CP001229">
    <property type="protein sequence ID" value="ACN98609.1"/>
    <property type="molecule type" value="Genomic_DNA"/>
</dbReference>
<name>C1DWD5_SULAA</name>